<evidence type="ECO:0000313" key="2">
    <source>
        <dbReference type="EMBL" id="TXD42976.1"/>
    </source>
</evidence>
<protein>
    <submittedName>
        <fullName evidence="2">Uncharacterized protein</fullName>
    </submittedName>
</protein>
<proteinExistence type="predicted"/>
<sequence length="325" mass="35628">MNQTPRRRRPLAALACCAALWLSSGCAMTRQALQPMVCDAPEVSSQMRAQIIAEHELNQALTQAQLDANEFWAMAQSEDVPAEGEELIEEEVAASAQTRRLQREVVEEDEEVAQPTRDPLEPVDPFVADAQAVFESDADREVFAAAHGVTPEEGALAFVGPFMRYQDGAAAVYTPGQSLNFYTNGQLHAQLDLSHTATDGVSWEGITEHQPGALRVVRDGTLQVLIPYAVDRGEEGARDYYVGIYKVIGNFVGRIFERRIAHRPAADAEVQVLGAITFMRGASHRAIGWTPLGEEGGEPEVLRWNNWEGVFRVPGPPPTAPKPRS</sequence>
<reference evidence="2 3" key="1">
    <citation type="submission" date="2019-08" db="EMBL/GenBank/DDBJ databases">
        <title>Bradymonadales sp. TMQ2.</title>
        <authorList>
            <person name="Liang Q."/>
        </authorList>
    </citation>
    <scope>NUCLEOTIDE SEQUENCE [LARGE SCALE GENOMIC DNA]</scope>
    <source>
        <strain evidence="2 3">TMQ2</strain>
    </source>
</reference>
<dbReference type="AlphaFoldDB" id="A0A5C6XNB4"/>
<dbReference type="EMBL" id="VOSL01000011">
    <property type="protein sequence ID" value="TXD42976.1"/>
    <property type="molecule type" value="Genomic_DNA"/>
</dbReference>
<name>A0A5C6XNB4_9DELT</name>
<dbReference type="PROSITE" id="PS51257">
    <property type="entry name" value="PROKAR_LIPOPROTEIN"/>
    <property type="match status" value="1"/>
</dbReference>
<feature type="signal peptide" evidence="1">
    <location>
        <begin position="1"/>
        <end position="27"/>
    </location>
</feature>
<gene>
    <name evidence="2" type="ORF">FRC96_02175</name>
</gene>
<evidence type="ECO:0000256" key="1">
    <source>
        <dbReference type="SAM" id="SignalP"/>
    </source>
</evidence>
<keyword evidence="1" id="KW-0732">Signal</keyword>
<comment type="caution">
    <text evidence="2">The sequence shown here is derived from an EMBL/GenBank/DDBJ whole genome shotgun (WGS) entry which is preliminary data.</text>
</comment>
<dbReference type="Proteomes" id="UP000321046">
    <property type="component" value="Unassembled WGS sequence"/>
</dbReference>
<feature type="chain" id="PRO_5023042877" evidence="1">
    <location>
        <begin position="28"/>
        <end position="325"/>
    </location>
</feature>
<organism evidence="2 3">
    <name type="scientific">Lujinxingia vulgaris</name>
    <dbReference type="NCBI Taxonomy" id="2600176"/>
    <lineage>
        <taxon>Bacteria</taxon>
        <taxon>Deltaproteobacteria</taxon>
        <taxon>Bradymonadales</taxon>
        <taxon>Lujinxingiaceae</taxon>
        <taxon>Lujinxingia</taxon>
    </lineage>
</organism>
<dbReference type="RefSeq" id="WP_146972395.1">
    <property type="nucleotide sequence ID" value="NZ_VOSL01000011.1"/>
</dbReference>
<evidence type="ECO:0000313" key="3">
    <source>
        <dbReference type="Proteomes" id="UP000321046"/>
    </source>
</evidence>
<dbReference type="OrthoDB" id="5496313at2"/>
<accession>A0A5C6XNB4</accession>